<gene>
    <name evidence="2" type="ORF">Glove_192g4</name>
</gene>
<proteinExistence type="predicted"/>
<sequence length="431" mass="50133">MKKRKNFVAQTRFATGRKLNSSRKLLCFQYSFEIVPSTQKRQSGLHKNREESKIRRLHLSPKKPEPNPARTGPLSFTPASIWYRAPFGILPPTPVQQGIYLTDYSVRQYKKQITHPYNKNSFLLLQLPSVVFTDILFFRNMAISLFYRLDKRPLFPAPISPQTLKFLSKNATLKRLLKGNRARTGPLSFTPASIWYRAPFGILPPTPVQQGIYLTDYSVRQYKKQITHPYNSNSTPPSTYISHPRNNIPPHKVTTTIQPANLTTHHLTHFPTNHPPNSNHLTCPTQLVTFTSHSPVLPQYITSHTVTTDRHLRYQRITQFHQCDTTWIYKIDDSGSNRNLTFPPKKYSMKKRKNFVAQTHFATRRKLNSSRKLLCFQYSFEIVPSTQKRQSGHPSQLTAVRFRAYPHKDYFQEESKIRRLHLSPKKPEPNP</sequence>
<dbReference type="Proteomes" id="UP000266861">
    <property type="component" value="Unassembled WGS sequence"/>
</dbReference>
<dbReference type="AlphaFoldDB" id="A0A397IVZ9"/>
<evidence type="ECO:0000313" key="2">
    <source>
        <dbReference type="EMBL" id="RHZ76800.1"/>
    </source>
</evidence>
<reference evidence="2 3" key="1">
    <citation type="submission" date="2018-08" db="EMBL/GenBank/DDBJ databases">
        <title>Genome and evolution of the arbuscular mycorrhizal fungus Diversispora epigaea (formerly Glomus versiforme) and its bacterial endosymbionts.</title>
        <authorList>
            <person name="Sun X."/>
            <person name="Fei Z."/>
            <person name="Harrison M."/>
        </authorList>
    </citation>
    <scope>NUCLEOTIDE SEQUENCE [LARGE SCALE GENOMIC DNA]</scope>
    <source>
        <strain evidence="2 3">IT104</strain>
    </source>
</reference>
<evidence type="ECO:0000256" key="1">
    <source>
        <dbReference type="SAM" id="MobiDB-lite"/>
    </source>
</evidence>
<feature type="region of interest" description="Disordered" evidence="1">
    <location>
        <begin position="41"/>
        <end position="71"/>
    </location>
</feature>
<keyword evidence="3" id="KW-1185">Reference proteome</keyword>
<dbReference type="EMBL" id="PQFF01000180">
    <property type="protein sequence ID" value="RHZ76800.1"/>
    <property type="molecule type" value="Genomic_DNA"/>
</dbReference>
<protein>
    <submittedName>
        <fullName evidence="2">Uncharacterized protein</fullName>
    </submittedName>
</protein>
<evidence type="ECO:0000313" key="3">
    <source>
        <dbReference type="Proteomes" id="UP000266861"/>
    </source>
</evidence>
<comment type="caution">
    <text evidence="2">The sequence shown here is derived from an EMBL/GenBank/DDBJ whole genome shotgun (WGS) entry which is preliminary data.</text>
</comment>
<organism evidence="2 3">
    <name type="scientific">Diversispora epigaea</name>
    <dbReference type="NCBI Taxonomy" id="1348612"/>
    <lineage>
        <taxon>Eukaryota</taxon>
        <taxon>Fungi</taxon>
        <taxon>Fungi incertae sedis</taxon>
        <taxon>Mucoromycota</taxon>
        <taxon>Glomeromycotina</taxon>
        <taxon>Glomeromycetes</taxon>
        <taxon>Diversisporales</taxon>
        <taxon>Diversisporaceae</taxon>
        <taxon>Diversispora</taxon>
    </lineage>
</organism>
<accession>A0A397IVZ9</accession>
<name>A0A397IVZ9_9GLOM</name>